<dbReference type="OrthoDB" id="1955198at2"/>
<evidence type="ECO:0000259" key="1">
    <source>
        <dbReference type="Pfam" id="PF07872"/>
    </source>
</evidence>
<proteinExistence type="predicted"/>
<dbReference type="InterPro" id="IPR012454">
    <property type="entry name" value="DUF1659"/>
</dbReference>
<dbReference type="STRING" id="857293.CAAU_0386"/>
<reference evidence="2 3" key="1">
    <citation type="journal article" date="2011" name="J. Bacteriol.">
        <title>Draft genome sequence of Caloramator australicus strain RC3T, a thermoanaerobe from the Great Artesian Basin of Australia.</title>
        <authorList>
            <person name="Ogg C.D."/>
            <person name="Patel B.K.C."/>
        </authorList>
    </citation>
    <scope>NUCLEOTIDE SEQUENCE [LARGE SCALE GENOMIC DNA]</scope>
    <source>
        <strain evidence="2 3">RC3</strain>
    </source>
</reference>
<dbReference type="Pfam" id="PF07872">
    <property type="entry name" value="DUF1659"/>
    <property type="match status" value="1"/>
</dbReference>
<dbReference type="AlphaFoldDB" id="G0V4J5"/>
<dbReference type="EMBL" id="CAKP01000017">
    <property type="protein sequence ID" value="CCC58035.1"/>
    <property type="molecule type" value="Genomic_DNA"/>
</dbReference>
<comment type="caution">
    <text evidence="2">The sequence shown here is derived from an EMBL/GenBank/DDBJ whole genome shotgun (WGS) entry which is preliminary data.</text>
</comment>
<evidence type="ECO:0000313" key="3">
    <source>
        <dbReference type="Proteomes" id="UP000007652"/>
    </source>
</evidence>
<dbReference type="RefSeq" id="WP_008907753.1">
    <property type="nucleotide sequence ID" value="NZ_CAKP01000017.1"/>
</dbReference>
<dbReference type="eggNOG" id="ENOG5030NDX">
    <property type="taxonomic scope" value="Bacteria"/>
</dbReference>
<feature type="domain" description="DUF1659" evidence="1">
    <location>
        <begin position="2"/>
        <end position="73"/>
    </location>
</feature>
<evidence type="ECO:0000313" key="2">
    <source>
        <dbReference type="EMBL" id="CCC58035.1"/>
    </source>
</evidence>
<keyword evidence="3" id="KW-1185">Reference proteome</keyword>
<accession>G0V4J5</accession>
<name>G0V4J5_9CLOT</name>
<gene>
    <name evidence="2" type="ORF">CAAU_0386</name>
</gene>
<dbReference type="Proteomes" id="UP000007652">
    <property type="component" value="Unassembled WGS sequence"/>
</dbReference>
<organism evidence="2 3">
    <name type="scientific">Caloramator australicus RC3</name>
    <dbReference type="NCBI Taxonomy" id="857293"/>
    <lineage>
        <taxon>Bacteria</taxon>
        <taxon>Bacillati</taxon>
        <taxon>Bacillota</taxon>
        <taxon>Clostridia</taxon>
        <taxon>Eubacteriales</taxon>
        <taxon>Clostridiaceae</taxon>
        <taxon>Caloramator</taxon>
    </lineage>
</organism>
<protein>
    <recommendedName>
        <fullName evidence="1">DUF1659 domain-containing protein</fullName>
    </recommendedName>
</protein>
<sequence>MAVTAVKVTSNVVFRVKLGVDQNGNDIERAVTLRRVKPTAADQDVFDVVAAIETLLEGPIQNVVRQDVSQLINA</sequence>